<proteinExistence type="predicted"/>
<protein>
    <submittedName>
        <fullName evidence="1">Uncharacterized protein</fullName>
    </submittedName>
</protein>
<reference evidence="1" key="1">
    <citation type="submission" date="2020-11" db="EMBL/GenBank/DDBJ databases">
        <authorList>
            <person name="Tran Van P."/>
        </authorList>
    </citation>
    <scope>NUCLEOTIDE SEQUENCE</scope>
</reference>
<organism evidence="1">
    <name type="scientific">Timema poppense</name>
    <name type="common">Walking stick</name>
    <dbReference type="NCBI Taxonomy" id="170557"/>
    <lineage>
        <taxon>Eukaryota</taxon>
        <taxon>Metazoa</taxon>
        <taxon>Ecdysozoa</taxon>
        <taxon>Arthropoda</taxon>
        <taxon>Hexapoda</taxon>
        <taxon>Insecta</taxon>
        <taxon>Pterygota</taxon>
        <taxon>Neoptera</taxon>
        <taxon>Polyneoptera</taxon>
        <taxon>Phasmatodea</taxon>
        <taxon>Timematodea</taxon>
        <taxon>Timematoidea</taxon>
        <taxon>Timematidae</taxon>
        <taxon>Timema</taxon>
    </lineage>
</organism>
<dbReference type="EMBL" id="OD031632">
    <property type="protein sequence ID" value="CAD7420457.1"/>
    <property type="molecule type" value="Genomic_DNA"/>
</dbReference>
<accession>A0A7R9DT52</accession>
<evidence type="ECO:0000313" key="1">
    <source>
        <dbReference type="EMBL" id="CAD7420457.1"/>
    </source>
</evidence>
<sequence length="63" mass="7182">MKCEDIEEDNKKAELLFPSSGLGHLSFPYIKEEIKLYDIVFISGPYLRRGVNGINPDPLNMLI</sequence>
<dbReference type="AlphaFoldDB" id="A0A7R9DT52"/>
<name>A0A7R9DT52_TIMPO</name>
<gene>
    <name evidence="1" type="ORF">TPSB3V08_LOCUS13872</name>
</gene>